<evidence type="ECO:0000313" key="2">
    <source>
        <dbReference type="Proteomes" id="UP000187891"/>
    </source>
</evidence>
<accession>A0A1R3U1S3</accession>
<organism evidence="1 2">
    <name type="scientific">Agrobacterium rosae</name>
    <dbReference type="NCBI Taxonomy" id="1972867"/>
    <lineage>
        <taxon>Bacteria</taxon>
        <taxon>Pseudomonadati</taxon>
        <taxon>Pseudomonadota</taxon>
        <taxon>Alphaproteobacteria</taxon>
        <taxon>Hyphomicrobiales</taxon>
        <taxon>Rhizobiaceae</taxon>
        <taxon>Rhizobium/Agrobacterium group</taxon>
        <taxon>Agrobacterium</taxon>
    </lineage>
</organism>
<name>A0A1R3U1S3_9HYPH</name>
<evidence type="ECO:0000313" key="1">
    <source>
        <dbReference type="EMBL" id="SCX35231.1"/>
    </source>
</evidence>
<dbReference type="EMBL" id="FMUE01000019">
    <property type="protein sequence ID" value="SCX35231.1"/>
    <property type="molecule type" value="Genomic_DNA"/>
</dbReference>
<reference evidence="2" key="1">
    <citation type="submission" date="2016-10" db="EMBL/GenBank/DDBJ databases">
        <authorList>
            <person name="Wibberg D."/>
        </authorList>
    </citation>
    <scope>NUCLEOTIDE SEQUENCE [LARGE SCALE GENOMIC DNA]</scope>
</reference>
<sequence length="439" mass="50545">MTYETEARLKSYLDTNQLSRERLCLALLKLDKRFSNVRPRHPHGGRDGGWDIDAVFDNSQKVAGAIGFMIGANDAPDQKRDIAKKFKADAKSARFAKGDDNPPEFFIFFTNIDLTVTEERDLIDFAKSRGFAACDIYDRERMRLALDDIDGLAARIQYLNITLSEAEQASFFSRWGDDIQSVISTGFQRLERTLKRVLFLQEADDVLGNISIHYELDREYEPEEIGHFRAFCSFQLAEPKHKIFGILFGRSDDADRYREERHRPKELGIHAGMCGPQWEHMLDLEAHEAAGREQDDEKWEFRGASSSVGAKKVNKIVAFYSHDHGFFRFQPRLRLYDLNDAWFIHFLNASLAEKLAKIHVFANGYKLASYGKAGFQIDQTPFEMEVPNRFSQEELADPWVRIRGARSSSHSLHFSEWTPARFYEPFDISSLGEEGQINQ</sequence>
<proteinExistence type="predicted"/>
<dbReference type="RefSeq" id="WP_077122821.1">
    <property type="nucleotide sequence ID" value="NZ_FMUE01000019.1"/>
</dbReference>
<gene>
    <name evidence="1" type="ORF">DSM25559_4864</name>
</gene>
<protein>
    <submittedName>
        <fullName evidence="1">Uncharacterized protein</fullName>
    </submittedName>
</protein>
<dbReference type="AlphaFoldDB" id="A0A1R3U1S3"/>
<dbReference type="Proteomes" id="UP000187891">
    <property type="component" value="Unassembled WGS sequence"/>
</dbReference>